<evidence type="ECO:0000313" key="2">
    <source>
        <dbReference type="Proteomes" id="UP000026962"/>
    </source>
</evidence>
<organism evidence="1">
    <name type="scientific">Oryza punctata</name>
    <name type="common">Red rice</name>
    <dbReference type="NCBI Taxonomy" id="4537"/>
    <lineage>
        <taxon>Eukaryota</taxon>
        <taxon>Viridiplantae</taxon>
        <taxon>Streptophyta</taxon>
        <taxon>Embryophyta</taxon>
        <taxon>Tracheophyta</taxon>
        <taxon>Spermatophyta</taxon>
        <taxon>Magnoliopsida</taxon>
        <taxon>Liliopsida</taxon>
        <taxon>Poales</taxon>
        <taxon>Poaceae</taxon>
        <taxon>BOP clade</taxon>
        <taxon>Oryzoideae</taxon>
        <taxon>Oryzeae</taxon>
        <taxon>Oryzinae</taxon>
        <taxon>Oryza</taxon>
    </lineage>
</organism>
<reference evidence="1" key="2">
    <citation type="submission" date="2018-05" db="EMBL/GenBank/DDBJ databases">
        <title>OpunRS2 (Oryza punctata Reference Sequence Version 2).</title>
        <authorList>
            <person name="Zhang J."/>
            <person name="Kudrna D."/>
            <person name="Lee S."/>
            <person name="Talag J."/>
            <person name="Welchert J."/>
            <person name="Wing R.A."/>
        </authorList>
    </citation>
    <scope>NUCLEOTIDE SEQUENCE [LARGE SCALE GENOMIC DNA]</scope>
</reference>
<name>A0A0E0L352_ORYPU</name>
<proteinExistence type="predicted"/>
<dbReference type="EnsemblPlants" id="OPUNC05G16140.1">
    <property type="protein sequence ID" value="OPUNC05G16140.1"/>
    <property type="gene ID" value="OPUNC05G16140"/>
</dbReference>
<dbReference type="OMA" id="RCHVEGR"/>
<dbReference type="HOGENOM" id="CLU_1221384_0_0_1"/>
<protein>
    <submittedName>
        <fullName evidence="1">Uncharacterized protein</fullName>
    </submittedName>
</protein>
<dbReference type="Proteomes" id="UP000026962">
    <property type="component" value="Chromosome 5"/>
</dbReference>
<evidence type="ECO:0000313" key="1">
    <source>
        <dbReference type="EnsemblPlants" id="OPUNC05G16140.1"/>
    </source>
</evidence>
<sequence length="227" mass="23879">MEAGAWVRRRGCGRATGEWRDWWWVWRCEHRAAGAARCHVEGRGSAACGDGASEEELRWIGWCWCVPVSSPATVMKKYRGGDVLSNRGEDKRISPRRASLAASAPLLSTHGTRNGAVTPPGSVPAPCRSPEALGELRGCWSCATGSGGFASSGTVVAASSSTSSEARGRRTGATAGNAGTTVHAASRMAHQSPENPLELLQETTEVAGKGGFGIERNGASHLTLHVR</sequence>
<reference evidence="1" key="1">
    <citation type="submission" date="2015-04" db="UniProtKB">
        <authorList>
            <consortium name="EnsemblPlants"/>
        </authorList>
    </citation>
    <scope>IDENTIFICATION</scope>
</reference>
<keyword evidence="2" id="KW-1185">Reference proteome</keyword>
<dbReference type="Gramene" id="OPUNC05G16140.1">
    <property type="protein sequence ID" value="OPUNC05G16140.1"/>
    <property type="gene ID" value="OPUNC05G16140"/>
</dbReference>
<dbReference type="AlphaFoldDB" id="A0A0E0L352"/>
<accession>A0A0E0L352</accession>